<evidence type="ECO:0000256" key="12">
    <source>
        <dbReference type="ARBA" id="ARBA00093359"/>
    </source>
</evidence>
<dbReference type="GO" id="GO:0005634">
    <property type="term" value="C:nucleus"/>
    <property type="evidence" value="ECO:0007669"/>
    <property type="project" value="UniProtKB-SubCell"/>
</dbReference>
<evidence type="ECO:0000256" key="14">
    <source>
        <dbReference type="SAM" id="MobiDB-lite"/>
    </source>
</evidence>
<evidence type="ECO:0000256" key="2">
    <source>
        <dbReference type="ARBA" id="ARBA00004173"/>
    </source>
</evidence>
<dbReference type="GO" id="GO:0005739">
    <property type="term" value="C:mitochondrion"/>
    <property type="evidence" value="ECO:0007669"/>
    <property type="project" value="UniProtKB-SubCell"/>
</dbReference>
<accession>A0A1D1YG37</accession>
<comment type="subcellular location">
    <subcellularLocation>
        <location evidence="2">Mitochondrion</location>
    </subcellularLocation>
    <subcellularLocation>
        <location evidence="1">Nucleus</location>
    </subcellularLocation>
</comment>
<organism evidence="16">
    <name type="scientific">Anthurium amnicola</name>
    <dbReference type="NCBI Taxonomy" id="1678845"/>
    <lineage>
        <taxon>Eukaryota</taxon>
        <taxon>Viridiplantae</taxon>
        <taxon>Streptophyta</taxon>
        <taxon>Embryophyta</taxon>
        <taxon>Tracheophyta</taxon>
        <taxon>Spermatophyta</taxon>
        <taxon>Magnoliopsida</taxon>
        <taxon>Liliopsida</taxon>
        <taxon>Araceae</taxon>
        <taxon>Pothoideae</taxon>
        <taxon>Potheae</taxon>
        <taxon>Anthurium</taxon>
    </lineage>
</organism>
<gene>
    <name evidence="16" type="primary">DDB_G0288447_1</name>
    <name evidence="16" type="ORF">g.3099</name>
</gene>
<keyword evidence="7" id="KW-0156">Chromatin regulator</keyword>
<evidence type="ECO:0000256" key="8">
    <source>
        <dbReference type="ARBA" id="ARBA00023128"/>
    </source>
</evidence>
<dbReference type="EMBL" id="GDJX01014344">
    <property type="protein sequence ID" value="JAT53592.1"/>
    <property type="molecule type" value="Transcribed_RNA"/>
</dbReference>
<name>A0A1D1YG37_9ARAE</name>
<dbReference type="Pfam" id="PF13891">
    <property type="entry name" value="zf-C3HC3H_KANSL2"/>
    <property type="match status" value="1"/>
</dbReference>
<evidence type="ECO:0000256" key="3">
    <source>
        <dbReference type="ARBA" id="ARBA00015508"/>
    </source>
</evidence>
<evidence type="ECO:0000256" key="6">
    <source>
        <dbReference type="ARBA" id="ARBA00022843"/>
    </source>
</evidence>
<feature type="region of interest" description="Disordered" evidence="14">
    <location>
        <begin position="1"/>
        <end position="40"/>
    </location>
</feature>
<evidence type="ECO:0000256" key="4">
    <source>
        <dbReference type="ARBA" id="ARBA00022499"/>
    </source>
</evidence>
<keyword evidence="4" id="KW-1017">Isopeptide bond</keyword>
<evidence type="ECO:0000256" key="5">
    <source>
        <dbReference type="ARBA" id="ARBA00022553"/>
    </source>
</evidence>
<evidence type="ECO:0000256" key="10">
    <source>
        <dbReference type="ARBA" id="ARBA00032947"/>
    </source>
</evidence>
<evidence type="ECO:0000256" key="9">
    <source>
        <dbReference type="ARBA" id="ARBA00023242"/>
    </source>
</evidence>
<keyword evidence="8" id="KW-0496">Mitochondrion</keyword>
<evidence type="ECO:0000313" key="16">
    <source>
        <dbReference type="EMBL" id="JAT53592.1"/>
    </source>
</evidence>
<keyword evidence="5" id="KW-0597">Phosphoprotein</keyword>
<keyword evidence="9" id="KW-0539">Nucleus</keyword>
<dbReference type="AlphaFoldDB" id="A0A1D1YG37"/>
<reference evidence="16" key="1">
    <citation type="submission" date="2015-07" db="EMBL/GenBank/DDBJ databases">
        <title>Transcriptome Assembly of Anthurium amnicola.</title>
        <authorList>
            <person name="Suzuki J."/>
        </authorList>
    </citation>
    <scope>NUCLEOTIDE SEQUENCE</scope>
</reference>
<evidence type="ECO:0000256" key="7">
    <source>
        <dbReference type="ARBA" id="ARBA00022853"/>
    </source>
</evidence>
<keyword evidence="6" id="KW-0832">Ubl conjugation</keyword>
<evidence type="ECO:0000259" key="15">
    <source>
        <dbReference type="Pfam" id="PF13891"/>
    </source>
</evidence>
<dbReference type="PANTHER" id="PTHR13453:SF1">
    <property type="entry name" value="KAT8 REGULATORY NSL COMPLEX SUBUNIT 2"/>
    <property type="match status" value="1"/>
</dbReference>
<feature type="domain" description="KANL2-like probable zinc-finger" evidence="15">
    <location>
        <begin position="65"/>
        <end position="124"/>
    </location>
</feature>
<sequence length="192" mass="20660">HRDYYWNLGRSPMEGAERGGGGEQNGAAGAGAVEGSGESGRVDVGFGAGEVGGNRKRDRERCGIPGCKTKPMALTRYCHLHILADQKQKLYKACAYPIKSMQTGPVTCGKPVLRAQVLSYCPNHIQKAQKNVSQALKKAGLSQSSNRPLPRIHVIIAECVRQIQAKRTEAQMAAVKQNVDEEEAAIQTSCVG</sequence>
<evidence type="ECO:0000256" key="13">
    <source>
        <dbReference type="ARBA" id="ARBA00093543"/>
    </source>
</evidence>
<dbReference type="InterPro" id="IPR025927">
    <property type="entry name" value="Znf_KANL2-like"/>
</dbReference>
<feature type="compositionally biased region" description="Gly residues" evidence="14">
    <location>
        <begin position="18"/>
        <end position="38"/>
    </location>
</feature>
<evidence type="ECO:0000256" key="1">
    <source>
        <dbReference type="ARBA" id="ARBA00004123"/>
    </source>
</evidence>
<dbReference type="InterPro" id="IPR026316">
    <property type="entry name" value="NSL2"/>
</dbReference>
<dbReference type="PANTHER" id="PTHR13453">
    <property type="entry name" value="KAT8 REGULATORY NSL COMPLEX SUBUNIT 2"/>
    <property type="match status" value="1"/>
</dbReference>
<evidence type="ECO:0000256" key="11">
    <source>
        <dbReference type="ARBA" id="ARBA00033378"/>
    </source>
</evidence>
<feature type="non-terminal residue" evidence="16">
    <location>
        <position position="1"/>
    </location>
</feature>
<proteinExistence type="predicted"/>
<comment type="subunit">
    <text evidence="13">Component of the NSL complex at least composed of KAT8/MOF, KANSL1, KANSL2, KANSL3, MCRS1, PHF20, OGT1/OGT, WDR5 and HCFC1.</text>
</comment>
<protein>
    <recommendedName>
        <fullName evidence="3">KAT8 regulatory NSL complex subunit 2</fullName>
    </recommendedName>
    <alternativeName>
        <fullName evidence="11">NSL complex protein NSL2</fullName>
    </alternativeName>
    <alternativeName>
        <fullName evidence="10">Non-specific lethal 2 homolog</fullName>
    </alternativeName>
</protein>
<dbReference type="GO" id="GO:0044545">
    <property type="term" value="C:NSL complex"/>
    <property type="evidence" value="ECO:0007669"/>
    <property type="project" value="TreeGrafter"/>
</dbReference>
<comment type="function">
    <text evidence="12">Non-catalytic component of the NSL histone acetyltransferase complex, a multiprotein complex that mediates histone H4 acetylation at 'Lys-5'- and 'Lys-8' (H4K5ac and H4K8ac) at transcription start sites and promotes transcription initiation. Required for NSL complex stability and for transcription of intraciliary transport genes in both ciliated and non-ciliated cells by regulating histone H4 acetylation at 'Lys-5'- and 'Lys-12' (H4K5ac and H4K12ac). This is necessary for cilium assembly in ciliated cells and for organization of the microtubule cytoskeleton in non-ciliated cells. Required within the NSL complex to maintain nuclear architecture stability by promoting KAT8-mediated acetylation of lamin LMNA.</text>
</comment>
<dbReference type="GO" id="GO:0006325">
    <property type="term" value="P:chromatin organization"/>
    <property type="evidence" value="ECO:0007669"/>
    <property type="project" value="UniProtKB-KW"/>
</dbReference>